<dbReference type="InParanoid" id="F0YJ64"/>
<organism evidence="4">
    <name type="scientific">Aureococcus anophagefferens</name>
    <name type="common">Harmful bloom alga</name>
    <dbReference type="NCBI Taxonomy" id="44056"/>
    <lineage>
        <taxon>Eukaryota</taxon>
        <taxon>Sar</taxon>
        <taxon>Stramenopiles</taxon>
        <taxon>Ochrophyta</taxon>
        <taxon>Pelagophyceae</taxon>
        <taxon>Pelagomonadales</taxon>
        <taxon>Pelagomonadaceae</taxon>
        <taxon>Aureococcus</taxon>
    </lineage>
</organism>
<dbReference type="RefSeq" id="XP_009040445.1">
    <property type="nucleotide sequence ID" value="XM_009042197.1"/>
</dbReference>
<gene>
    <name evidence="3" type="ORF">AURANDRAFT_31741</name>
</gene>
<dbReference type="OrthoDB" id="72053at2759"/>
<evidence type="ECO:0000256" key="1">
    <source>
        <dbReference type="SAM" id="SignalP"/>
    </source>
</evidence>
<dbReference type="OMA" id="IAEINCE"/>
<dbReference type="GO" id="GO:0034976">
    <property type="term" value="P:response to endoplasmic reticulum stress"/>
    <property type="evidence" value="ECO:0007669"/>
    <property type="project" value="TreeGrafter"/>
</dbReference>
<dbReference type="Pfam" id="PF00085">
    <property type="entry name" value="Thioredoxin"/>
    <property type="match status" value="1"/>
</dbReference>
<dbReference type="EMBL" id="GL833146">
    <property type="protein sequence ID" value="EGB04889.1"/>
    <property type="molecule type" value="Genomic_DNA"/>
</dbReference>
<dbReference type="CDD" id="cd02961">
    <property type="entry name" value="PDI_a_family"/>
    <property type="match status" value="1"/>
</dbReference>
<dbReference type="PRINTS" id="PR00421">
    <property type="entry name" value="THIOREDOXIN"/>
</dbReference>
<evidence type="ECO:0000313" key="4">
    <source>
        <dbReference type="Proteomes" id="UP000002729"/>
    </source>
</evidence>
<dbReference type="GO" id="GO:0015035">
    <property type="term" value="F:protein-disulfide reductase activity"/>
    <property type="evidence" value="ECO:0007669"/>
    <property type="project" value="TreeGrafter"/>
</dbReference>
<feature type="non-terminal residue" evidence="3">
    <location>
        <position position="107"/>
    </location>
</feature>
<sequence length="107" mass="11540">MRALASLVALLVARAAAIEEDGVLVLTASNFQNKVNEQYDTGMMVEFYAPWCKHCQALAPVYAEAAQALKGDVVLAKIDATQAQALAQQHGVTGYPSVKFFKQGRVI</sequence>
<dbReference type="InterPro" id="IPR013766">
    <property type="entry name" value="Thioredoxin_domain"/>
</dbReference>
<feature type="domain" description="Thioredoxin" evidence="2">
    <location>
        <begin position="6"/>
        <end position="107"/>
    </location>
</feature>
<accession>F0YJ64</accession>
<name>F0YJ64_AURAN</name>
<proteinExistence type="predicted"/>
<dbReference type="PANTHER" id="PTHR45815:SF3">
    <property type="entry name" value="PROTEIN DISULFIDE-ISOMERASE A6"/>
    <property type="match status" value="1"/>
</dbReference>
<dbReference type="GeneID" id="20221038"/>
<dbReference type="PANTHER" id="PTHR45815">
    <property type="entry name" value="PROTEIN DISULFIDE-ISOMERASE A6"/>
    <property type="match status" value="1"/>
</dbReference>
<feature type="signal peptide" evidence="1">
    <location>
        <begin position="1"/>
        <end position="17"/>
    </location>
</feature>
<dbReference type="Gene3D" id="3.40.30.10">
    <property type="entry name" value="Glutaredoxin"/>
    <property type="match status" value="1"/>
</dbReference>
<dbReference type="InterPro" id="IPR036249">
    <property type="entry name" value="Thioredoxin-like_sf"/>
</dbReference>
<dbReference type="AlphaFoldDB" id="F0YJ64"/>
<feature type="chain" id="PRO_5003263075" description="Thioredoxin domain-containing protein" evidence="1">
    <location>
        <begin position="18"/>
        <end position="107"/>
    </location>
</feature>
<keyword evidence="1" id="KW-0732">Signal</keyword>
<dbReference type="eggNOG" id="KOG0190">
    <property type="taxonomic scope" value="Eukaryota"/>
</dbReference>
<evidence type="ECO:0000313" key="3">
    <source>
        <dbReference type="EMBL" id="EGB04889.1"/>
    </source>
</evidence>
<protein>
    <recommendedName>
        <fullName evidence="2">Thioredoxin domain-containing protein</fullName>
    </recommendedName>
</protein>
<dbReference type="GO" id="GO:0005788">
    <property type="term" value="C:endoplasmic reticulum lumen"/>
    <property type="evidence" value="ECO:0007669"/>
    <property type="project" value="TreeGrafter"/>
</dbReference>
<dbReference type="SUPFAM" id="SSF52833">
    <property type="entry name" value="Thioredoxin-like"/>
    <property type="match status" value="1"/>
</dbReference>
<evidence type="ECO:0000259" key="2">
    <source>
        <dbReference type="PROSITE" id="PS51352"/>
    </source>
</evidence>
<reference evidence="3 4" key="1">
    <citation type="journal article" date="2011" name="Proc. Natl. Acad. Sci. U.S.A.">
        <title>Niche of harmful alga Aureococcus anophagefferens revealed through ecogenomics.</title>
        <authorList>
            <person name="Gobler C.J."/>
            <person name="Berry D.L."/>
            <person name="Dyhrman S.T."/>
            <person name="Wilhelm S.W."/>
            <person name="Salamov A."/>
            <person name="Lobanov A.V."/>
            <person name="Zhang Y."/>
            <person name="Collier J.L."/>
            <person name="Wurch L.L."/>
            <person name="Kustka A.B."/>
            <person name="Dill B.D."/>
            <person name="Shah M."/>
            <person name="VerBerkmoes N.C."/>
            <person name="Kuo A."/>
            <person name="Terry A."/>
            <person name="Pangilinan J."/>
            <person name="Lindquist E.A."/>
            <person name="Lucas S."/>
            <person name="Paulsen I.T."/>
            <person name="Hattenrath-Lehmann T.K."/>
            <person name="Talmage S.C."/>
            <person name="Walker E.A."/>
            <person name="Koch F."/>
            <person name="Burson A.M."/>
            <person name="Marcoval M.A."/>
            <person name="Tang Y.Z."/>
            <person name="Lecleir G.R."/>
            <person name="Coyne K.J."/>
            <person name="Berg G.M."/>
            <person name="Bertrand E.M."/>
            <person name="Saito M.A."/>
            <person name="Gladyshev V.N."/>
            <person name="Grigoriev I.V."/>
        </authorList>
    </citation>
    <scope>NUCLEOTIDE SEQUENCE [LARGE SCALE GENOMIC DNA]</scope>
    <source>
        <strain evidence="4">CCMP 1984</strain>
    </source>
</reference>
<dbReference type="Proteomes" id="UP000002729">
    <property type="component" value="Unassembled WGS sequence"/>
</dbReference>
<dbReference type="KEGG" id="aaf:AURANDRAFT_31741"/>
<dbReference type="PROSITE" id="PS51352">
    <property type="entry name" value="THIOREDOXIN_2"/>
    <property type="match status" value="1"/>
</dbReference>
<keyword evidence="4" id="KW-1185">Reference proteome</keyword>